<accession>A0A1Y2I0A5</accession>
<name>A0A1Y2I0A5_9FUNG</name>
<feature type="compositionally biased region" description="Polar residues" evidence="1">
    <location>
        <begin position="315"/>
        <end position="326"/>
    </location>
</feature>
<dbReference type="EMBL" id="MCFL01000005">
    <property type="protein sequence ID" value="ORZ39413.1"/>
    <property type="molecule type" value="Genomic_DNA"/>
</dbReference>
<proteinExistence type="predicted"/>
<evidence type="ECO:0000313" key="4">
    <source>
        <dbReference type="Proteomes" id="UP000193411"/>
    </source>
</evidence>
<evidence type="ECO:0000256" key="2">
    <source>
        <dbReference type="SAM" id="Phobius"/>
    </source>
</evidence>
<organism evidence="3 4">
    <name type="scientific">Catenaria anguillulae PL171</name>
    <dbReference type="NCBI Taxonomy" id="765915"/>
    <lineage>
        <taxon>Eukaryota</taxon>
        <taxon>Fungi</taxon>
        <taxon>Fungi incertae sedis</taxon>
        <taxon>Blastocladiomycota</taxon>
        <taxon>Blastocladiomycetes</taxon>
        <taxon>Blastocladiales</taxon>
        <taxon>Catenariaceae</taxon>
        <taxon>Catenaria</taxon>
    </lineage>
</organism>
<evidence type="ECO:0000256" key="1">
    <source>
        <dbReference type="SAM" id="MobiDB-lite"/>
    </source>
</evidence>
<feature type="transmembrane region" description="Helical" evidence="2">
    <location>
        <begin position="161"/>
        <end position="184"/>
    </location>
</feature>
<feature type="region of interest" description="Disordered" evidence="1">
    <location>
        <begin position="197"/>
        <end position="219"/>
    </location>
</feature>
<gene>
    <name evidence="3" type="ORF">BCR44DRAFT_1426491</name>
</gene>
<feature type="region of interest" description="Disordered" evidence="1">
    <location>
        <begin position="282"/>
        <end position="334"/>
    </location>
</feature>
<keyword evidence="2" id="KW-0472">Membrane</keyword>
<keyword evidence="4" id="KW-1185">Reference proteome</keyword>
<feature type="transmembrane region" description="Helical" evidence="2">
    <location>
        <begin position="32"/>
        <end position="52"/>
    </location>
</feature>
<protein>
    <submittedName>
        <fullName evidence="3">Uncharacterized protein</fullName>
    </submittedName>
</protein>
<dbReference type="STRING" id="765915.A0A1Y2I0A5"/>
<feature type="compositionally biased region" description="Low complexity" evidence="1">
    <location>
        <begin position="291"/>
        <end position="308"/>
    </location>
</feature>
<comment type="caution">
    <text evidence="3">The sequence shown here is derived from an EMBL/GenBank/DDBJ whole genome shotgun (WGS) entry which is preliminary data.</text>
</comment>
<keyword evidence="2" id="KW-1133">Transmembrane helix</keyword>
<feature type="transmembrane region" description="Helical" evidence="2">
    <location>
        <begin position="86"/>
        <end position="106"/>
    </location>
</feature>
<feature type="transmembrane region" description="Helical" evidence="2">
    <location>
        <begin position="136"/>
        <end position="155"/>
    </location>
</feature>
<dbReference type="Proteomes" id="UP000193411">
    <property type="component" value="Unassembled WGS sequence"/>
</dbReference>
<reference evidence="3 4" key="1">
    <citation type="submission" date="2016-07" db="EMBL/GenBank/DDBJ databases">
        <title>Pervasive Adenine N6-methylation of Active Genes in Fungi.</title>
        <authorList>
            <consortium name="DOE Joint Genome Institute"/>
            <person name="Mondo S.J."/>
            <person name="Dannebaum R.O."/>
            <person name="Kuo R.C."/>
            <person name="Labutti K."/>
            <person name="Haridas S."/>
            <person name="Kuo A."/>
            <person name="Salamov A."/>
            <person name="Ahrendt S.R."/>
            <person name="Lipzen A."/>
            <person name="Sullivan W."/>
            <person name="Andreopoulos W.B."/>
            <person name="Clum A."/>
            <person name="Lindquist E."/>
            <person name="Daum C."/>
            <person name="Ramamoorthy G.K."/>
            <person name="Gryganskyi A."/>
            <person name="Culley D."/>
            <person name="Magnuson J.K."/>
            <person name="James T.Y."/>
            <person name="O'Malley M.A."/>
            <person name="Stajich J.E."/>
            <person name="Spatafora J.W."/>
            <person name="Visel A."/>
            <person name="Grigoriev I.V."/>
        </authorList>
    </citation>
    <scope>NUCLEOTIDE SEQUENCE [LARGE SCALE GENOMIC DNA]</scope>
    <source>
        <strain evidence="3 4">PL171</strain>
    </source>
</reference>
<evidence type="ECO:0000313" key="3">
    <source>
        <dbReference type="EMBL" id="ORZ39413.1"/>
    </source>
</evidence>
<dbReference type="AlphaFoldDB" id="A0A1Y2I0A5"/>
<keyword evidence="2" id="KW-0812">Transmembrane</keyword>
<sequence length="334" mass="36393">MLGRSAYSGITILRFFRLRIVAPVKRRTSARYFYLASAVIAAANIAAIASSFDLRSAESSLPPVKAGQTVSRATPEIKRLREQDRLISFGAFMITTVASVATDLLFYHAIVTSRTSVQSNVSSVPKTVKWQIFRPYIPALLASILYFICLQLSFFDPMIPSIVFATITLGKLVPAIDTIIFFRFSIEQTKTLLKSLSSSNSRPRAASGGEGRGNAPAGNVFPLFPVQQPSASARSNHATVGPVGIVVDPNPLKPHAVGHGWYGADHSPPHRPTRQVDLNINTDMRQPPLSPTYSTAPTTPAVTPRTTSFLLSPLSPRSDQNGTGQDRQYRLNKQ</sequence>